<dbReference type="AlphaFoldDB" id="A0A9W7T2M3"/>
<accession>A0A9W7T2M3</accession>
<dbReference type="Pfam" id="PF13358">
    <property type="entry name" value="DDE_3"/>
    <property type="match status" value="1"/>
</dbReference>
<evidence type="ECO:0000259" key="2">
    <source>
        <dbReference type="Pfam" id="PF13358"/>
    </source>
</evidence>
<dbReference type="Gene3D" id="3.30.420.10">
    <property type="entry name" value="Ribonuclease H-like superfamily/Ribonuclease H"/>
    <property type="match status" value="1"/>
</dbReference>
<sequence length="211" mass="23097">MTGESSLPDRRAKEDLLAKDAGRVRNGNTSSESSNSVPSSPVHHKSLEDQDTESQSNNSAQEPEKTHPAKGIGGKAVAMVNPLVAEPQNILQSPSVLELALTCLPYALQYNPTHRDTNEGKITITILLAREFWNHGDADFIFQQDLAPAHTAKGTKSWFNDHGGTVLDWPANPPDLNPIENLWGIVKRKMRDTRPNNADDLKAAIKATYSP</sequence>
<dbReference type="InterPro" id="IPR038717">
    <property type="entry name" value="Tc1-like_DDE_dom"/>
</dbReference>
<dbReference type="PANTHER" id="PTHR46939:SF1">
    <property type="entry name" value="ZINC FINGER CCHC DOMAIN-CONTAINING PROTEIN 2"/>
    <property type="match status" value="1"/>
</dbReference>
<dbReference type="Proteomes" id="UP001059041">
    <property type="component" value="Unassembled WGS sequence"/>
</dbReference>
<reference evidence="3" key="1">
    <citation type="submission" date="2021-02" db="EMBL/GenBank/DDBJ databases">
        <title>Comparative genomics reveals that relaxation of natural selection precedes convergent phenotypic evolution of cavefish.</title>
        <authorList>
            <person name="Peng Z."/>
        </authorList>
    </citation>
    <scope>NUCLEOTIDE SEQUENCE</scope>
    <source>
        <tissue evidence="3">Muscle</tissue>
    </source>
</reference>
<name>A0A9W7T2M3_TRIRA</name>
<comment type="caution">
    <text evidence="3">The sequence shown here is derived from an EMBL/GenBank/DDBJ whole genome shotgun (WGS) entry which is preliminary data.</text>
</comment>
<proteinExistence type="predicted"/>
<organism evidence="3 4">
    <name type="scientific">Triplophysa rosa</name>
    <name type="common">Cave loach</name>
    <dbReference type="NCBI Taxonomy" id="992332"/>
    <lineage>
        <taxon>Eukaryota</taxon>
        <taxon>Metazoa</taxon>
        <taxon>Chordata</taxon>
        <taxon>Craniata</taxon>
        <taxon>Vertebrata</taxon>
        <taxon>Euteleostomi</taxon>
        <taxon>Actinopterygii</taxon>
        <taxon>Neopterygii</taxon>
        <taxon>Teleostei</taxon>
        <taxon>Ostariophysi</taxon>
        <taxon>Cypriniformes</taxon>
        <taxon>Nemacheilidae</taxon>
        <taxon>Triplophysa</taxon>
    </lineage>
</organism>
<evidence type="ECO:0000313" key="3">
    <source>
        <dbReference type="EMBL" id="KAI7789342.1"/>
    </source>
</evidence>
<feature type="compositionally biased region" description="Basic and acidic residues" evidence="1">
    <location>
        <begin position="7"/>
        <end position="23"/>
    </location>
</feature>
<feature type="region of interest" description="Disordered" evidence="1">
    <location>
        <begin position="1"/>
        <end position="71"/>
    </location>
</feature>
<gene>
    <name evidence="3" type="ORF">IRJ41_011955</name>
</gene>
<dbReference type="PANTHER" id="PTHR46939">
    <property type="entry name" value="ZINC FINGER CCHC DOMAIN-CONTAINING PROTEIN 2"/>
    <property type="match status" value="1"/>
</dbReference>
<dbReference type="EMBL" id="JAFHDT010000535">
    <property type="protein sequence ID" value="KAI7789342.1"/>
    <property type="molecule type" value="Genomic_DNA"/>
</dbReference>
<evidence type="ECO:0000313" key="4">
    <source>
        <dbReference type="Proteomes" id="UP001059041"/>
    </source>
</evidence>
<dbReference type="InterPro" id="IPR036397">
    <property type="entry name" value="RNaseH_sf"/>
</dbReference>
<evidence type="ECO:0000256" key="1">
    <source>
        <dbReference type="SAM" id="MobiDB-lite"/>
    </source>
</evidence>
<feature type="compositionally biased region" description="Low complexity" evidence="1">
    <location>
        <begin position="30"/>
        <end position="41"/>
    </location>
</feature>
<feature type="domain" description="Tc1-like transposase DDE" evidence="2">
    <location>
        <begin position="145"/>
        <end position="201"/>
    </location>
</feature>
<dbReference type="GO" id="GO:0003676">
    <property type="term" value="F:nucleic acid binding"/>
    <property type="evidence" value="ECO:0007669"/>
    <property type="project" value="InterPro"/>
</dbReference>
<dbReference type="InterPro" id="IPR042793">
    <property type="entry name" value="ZCCHC2"/>
</dbReference>
<keyword evidence="4" id="KW-1185">Reference proteome</keyword>
<protein>
    <submittedName>
        <fullName evidence="3">Transposable element Tc1 transposase</fullName>
    </submittedName>
</protein>